<evidence type="ECO:0008006" key="4">
    <source>
        <dbReference type="Google" id="ProtNLM"/>
    </source>
</evidence>
<accession>A0ABV8GQC7</accession>
<proteinExistence type="predicted"/>
<protein>
    <recommendedName>
        <fullName evidence="4">DUF3592 domain-containing protein</fullName>
    </recommendedName>
</protein>
<organism evidence="2 3">
    <name type="scientific">Nonomuraea purpurea</name>
    <dbReference type="NCBI Taxonomy" id="1849276"/>
    <lineage>
        <taxon>Bacteria</taxon>
        <taxon>Bacillati</taxon>
        <taxon>Actinomycetota</taxon>
        <taxon>Actinomycetes</taxon>
        <taxon>Streptosporangiales</taxon>
        <taxon>Streptosporangiaceae</taxon>
        <taxon>Nonomuraea</taxon>
    </lineage>
</organism>
<keyword evidence="1" id="KW-1133">Transmembrane helix</keyword>
<comment type="caution">
    <text evidence="2">The sequence shown here is derived from an EMBL/GenBank/DDBJ whole genome shotgun (WGS) entry which is preliminary data.</text>
</comment>
<sequence length="167" mass="17912">MSRDESFAVVAGIVLCVFLGLAAGVCYAIFIQRGPVLVWLLVVFALVVYGPTAARSVMLTATGRTADCAVTRYDETRSREGGTRFFYELLCDGTPTAYKGAELDVVSEGRTLVTRNMRYQPAGLVSASRSDDYGLVVDAWILGGLLIVAVGPLVLGRRVSPTPDQSQ</sequence>
<evidence type="ECO:0000313" key="3">
    <source>
        <dbReference type="Proteomes" id="UP001595851"/>
    </source>
</evidence>
<dbReference type="RefSeq" id="WP_379535692.1">
    <property type="nucleotide sequence ID" value="NZ_JBHSBI010000051.1"/>
</dbReference>
<evidence type="ECO:0000256" key="1">
    <source>
        <dbReference type="SAM" id="Phobius"/>
    </source>
</evidence>
<dbReference type="EMBL" id="JBHSBI010000051">
    <property type="protein sequence ID" value="MFC4015891.1"/>
    <property type="molecule type" value="Genomic_DNA"/>
</dbReference>
<feature type="transmembrane region" description="Helical" evidence="1">
    <location>
        <begin position="36"/>
        <end position="54"/>
    </location>
</feature>
<feature type="transmembrane region" description="Helical" evidence="1">
    <location>
        <begin position="7"/>
        <end position="30"/>
    </location>
</feature>
<keyword evidence="1" id="KW-0812">Transmembrane</keyword>
<gene>
    <name evidence="2" type="ORF">ACFOY2_52380</name>
</gene>
<keyword evidence="1" id="KW-0472">Membrane</keyword>
<name>A0ABV8GQC7_9ACTN</name>
<feature type="transmembrane region" description="Helical" evidence="1">
    <location>
        <begin position="135"/>
        <end position="155"/>
    </location>
</feature>
<dbReference type="Proteomes" id="UP001595851">
    <property type="component" value="Unassembled WGS sequence"/>
</dbReference>
<evidence type="ECO:0000313" key="2">
    <source>
        <dbReference type="EMBL" id="MFC4015891.1"/>
    </source>
</evidence>
<reference evidence="3" key="1">
    <citation type="journal article" date="2019" name="Int. J. Syst. Evol. Microbiol.">
        <title>The Global Catalogue of Microorganisms (GCM) 10K type strain sequencing project: providing services to taxonomists for standard genome sequencing and annotation.</title>
        <authorList>
            <consortium name="The Broad Institute Genomics Platform"/>
            <consortium name="The Broad Institute Genome Sequencing Center for Infectious Disease"/>
            <person name="Wu L."/>
            <person name="Ma J."/>
        </authorList>
    </citation>
    <scope>NUCLEOTIDE SEQUENCE [LARGE SCALE GENOMIC DNA]</scope>
    <source>
        <strain evidence="3">TBRC 1276</strain>
    </source>
</reference>
<keyword evidence="3" id="KW-1185">Reference proteome</keyword>